<dbReference type="PANTHER" id="PTHR43464">
    <property type="entry name" value="METHYLTRANSFERASE"/>
    <property type="match status" value="1"/>
</dbReference>
<keyword evidence="4 5" id="KW-0949">S-adenosyl-L-methionine</keyword>
<dbReference type="InterPro" id="IPR029063">
    <property type="entry name" value="SAM-dependent_MTases_sf"/>
</dbReference>
<feature type="binding site" evidence="5">
    <location>
        <position position="159"/>
    </location>
    <ligand>
        <name>S-adenosyl-L-methionine</name>
        <dbReference type="ChEBI" id="CHEBI:59789"/>
    </ligand>
</feature>
<dbReference type="AlphaFoldDB" id="A0A317V816"/>
<feature type="compositionally biased region" description="Low complexity" evidence="6">
    <location>
        <begin position="20"/>
        <end position="36"/>
    </location>
</feature>
<comment type="cofactor">
    <cofactor evidence="5">
        <name>Mg(2+)</name>
        <dbReference type="ChEBI" id="CHEBI:18420"/>
    </cofactor>
</comment>
<evidence type="ECO:0000256" key="5">
    <source>
        <dbReference type="HAMAP-Rule" id="MF_03190"/>
    </source>
</evidence>
<dbReference type="SUPFAM" id="SSF53335">
    <property type="entry name" value="S-adenosyl-L-methionine-dependent methyltransferases"/>
    <property type="match status" value="1"/>
</dbReference>
<dbReference type="EMBL" id="MSFU01000016">
    <property type="protein sequence ID" value="PWY70523.1"/>
    <property type="molecule type" value="Genomic_DNA"/>
</dbReference>
<dbReference type="UniPathway" id="UPA00232"/>
<feature type="binding site" evidence="5">
    <location>
        <position position="215"/>
    </location>
    <ligand>
        <name>S-adenosyl-L-methionine</name>
        <dbReference type="ChEBI" id="CHEBI:59789"/>
    </ligand>
</feature>
<name>A0A317V816_ASPEC</name>
<keyword evidence="5" id="KW-0472">Membrane</keyword>
<evidence type="ECO:0000313" key="8">
    <source>
        <dbReference type="Proteomes" id="UP000246171"/>
    </source>
</evidence>
<evidence type="ECO:0000256" key="1">
    <source>
        <dbReference type="ARBA" id="ARBA00022603"/>
    </source>
</evidence>
<comment type="pathway">
    <text evidence="5">Cofactor biosynthesis; ubiquinone biosynthesis.</text>
</comment>
<evidence type="ECO:0000256" key="4">
    <source>
        <dbReference type="ARBA" id="ARBA00022691"/>
    </source>
</evidence>
<dbReference type="CDD" id="cd02440">
    <property type="entry name" value="AdoMet_MTases"/>
    <property type="match status" value="1"/>
</dbReference>
<comment type="catalytic activity">
    <reaction evidence="5">
        <text>a 3,4-dihydroxy-5-(all-trans-polyprenyl)benzoate + S-adenosyl-L-methionine = a 4-hydroxy-3-methoxy-5-(all-trans-polyprenyl)benzoate + S-adenosyl-L-homocysteine + H(+)</text>
        <dbReference type="Rhea" id="RHEA:44452"/>
        <dbReference type="Rhea" id="RHEA-COMP:10930"/>
        <dbReference type="Rhea" id="RHEA-COMP:10931"/>
        <dbReference type="ChEBI" id="CHEBI:15378"/>
        <dbReference type="ChEBI" id="CHEBI:57856"/>
        <dbReference type="ChEBI" id="CHEBI:59789"/>
        <dbReference type="ChEBI" id="CHEBI:64694"/>
        <dbReference type="ChEBI" id="CHEBI:84443"/>
        <dbReference type="EC" id="2.1.1.114"/>
    </reaction>
</comment>
<comment type="catalytic activity">
    <reaction evidence="5">
        <text>a 3-demethylubiquinone + S-adenosyl-L-methionine = a ubiquinone + S-adenosyl-L-homocysteine</text>
        <dbReference type="Rhea" id="RHEA:81215"/>
        <dbReference type="Rhea" id="RHEA-COMP:9565"/>
        <dbReference type="Rhea" id="RHEA-COMP:19654"/>
        <dbReference type="ChEBI" id="CHEBI:16389"/>
        <dbReference type="ChEBI" id="CHEBI:57856"/>
        <dbReference type="ChEBI" id="CHEBI:59789"/>
        <dbReference type="ChEBI" id="CHEBI:231825"/>
    </reaction>
</comment>
<keyword evidence="5" id="KW-0999">Mitochondrion inner membrane</keyword>
<dbReference type="Proteomes" id="UP000246171">
    <property type="component" value="Unassembled WGS sequence"/>
</dbReference>
<dbReference type="PANTHER" id="PTHR43464:SF19">
    <property type="entry name" value="UBIQUINONE BIOSYNTHESIS O-METHYLTRANSFERASE, MITOCHONDRIAL"/>
    <property type="match status" value="1"/>
</dbReference>
<evidence type="ECO:0000256" key="3">
    <source>
        <dbReference type="ARBA" id="ARBA00022688"/>
    </source>
</evidence>
<keyword evidence="5" id="KW-0496">Mitochondrion</keyword>
<evidence type="ECO:0000256" key="2">
    <source>
        <dbReference type="ARBA" id="ARBA00022679"/>
    </source>
</evidence>
<dbReference type="GO" id="GO:0031314">
    <property type="term" value="C:extrinsic component of mitochondrial inner membrane"/>
    <property type="evidence" value="ECO:0007669"/>
    <property type="project" value="UniProtKB-UniRule"/>
</dbReference>
<accession>A0A317V816</accession>
<comment type="caution">
    <text evidence="7">The sequence shown here is derived from an EMBL/GenBank/DDBJ whole genome shotgun (WGS) entry which is preliminary data.</text>
</comment>
<feature type="binding site" evidence="5">
    <location>
        <position position="220"/>
    </location>
    <ligand>
        <name>Mg(2+)</name>
        <dbReference type="ChEBI" id="CHEBI:18420"/>
    </ligand>
</feature>
<dbReference type="VEuPathDB" id="FungiDB:BO83DRAFT_362916"/>
<feature type="binding site" evidence="5">
    <location>
        <position position="78"/>
    </location>
    <ligand>
        <name>S-adenosyl-L-methionine</name>
        <dbReference type="ChEBI" id="CHEBI:59789"/>
    </ligand>
</feature>
<organism evidence="7 8">
    <name type="scientific">Aspergillus eucalypticola (strain CBS 122712 / IBT 29274)</name>
    <dbReference type="NCBI Taxonomy" id="1448314"/>
    <lineage>
        <taxon>Eukaryota</taxon>
        <taxon>Fungi</taxon>
        <taxon>Dikarya</taxon>
        <taxon>Ascomycota</taxon>
        <taxon>Pezizomycotina</taxon>
        <taxon>Eurotiomycetes</taxon>
        <taxon>Eurotiomycetidae</taxon>
        <taxon>Eurotiales</taxon>
        <taxon>Aspergillaceae</taxon>
        <taxon>Aspergillus</taxon>
        <taxon>Aspergillus subgen. Circumdati</taxon>
    </lineage>
</organism>
<dbReference type="EC" id="2.1.1.-" evidence="5"/>
<dbReference type="Gene3D" id="3.40.50.150">
    <property type="entry name" value="Vaccinia Virus protein VP39"/>
    <property type="match status" value="1"/>
</dbReference>
<gene>
    <name evidence="5" type="primary">COQ3</name>
    <name evidence="7" type="ORF">BO83DRAFT_362916</name>
</gene>
<dbReference type="GO" id="GO:0046872">
    <property type="term" value="F:metal ion binding"/>
    <property type="evidence" value="ECO:0007669"/>
    <property type="project" value="UniProtKB-KW"/>
</dbReference>
<dbReference type="GO" id="GO:0061542">
    <property type="term" value="F:3-demethylubiquinol 3-O-methyltransferase activity"/>
    <property type="evidence" value="ECO:0007669"/>
    <property type="project" value="UniProtKB-UniRule"/>
</dbReference>
<keyword evidence="3 5" id="KW-0831">Ubiquinone biosynthesis</keyword>
<keyword evidence="5" id="KW-0460">Magnesium</keyword>
<dbReference type="GO" id="GO:0120537">
    <property type="term" value="F:3-demethylubiquinone 3-O-methyltransferase activity"/>
    <property type="evidence" value="ECO:0007669"/>
    <property type="project" value="RHEA"/>
</dbReference>
<evidence type="ECO:0000313" key="7">
    <source>
        <dbReference type="EMBL" id="PWY70523.1"/>
    </source>
</evidence>
<dbReference type="InterPro" id="IPR010233">
    <property type="entry name" value="UbiG_MeTrfase"/>
</dbReference>
<comment type="function">
    <text evidence="5">O-methyltransferase required for two non-consecutive steps during ubiquinone biosynthesis. Catalyzes the 2 O-methylation of 3,4-dihydroxy-5-(all-trans-polyprenyl)benzoic acid into 4-hydroxy-3-methoxy-5-(all-trans-polyprenyl)benzoic acid. Also catalyzes the last step of ubiquinone biosynthesis by mediating methylation of 3-demethylubiquinone into ubiquinone. Also able to mediate the methylation of 3-demethylubiquinol into ubiquinol.</text>
</comment>
<keyword evidence="7" id="KW-0830">Ubiquinone</keyword>
<proteinExistence type="inferred from homology"/>
<protein>
    <recommendedName>
        <fullName evidence="5">Ubiquinone biosynthesis O-methyltransferase, mitochondrial</fullName>
    </recommendedName>
    <alternativeName>
        <fullName evidence="5">3-demethylubiquinol 3-O-methyltransferase</fullName>
        <ecNumber evidence="5">2.1.1.64</ecNumber>
    </alternativeName>
    <alternativeName>
        <fullName evidence="5">3-demethylubiquinone 3-O-methyltransferase</fullName>
        <ecNumber evidence="5">2.1.1.-</ecNumber>
    </alternativeName>
    <alternativeName>
        <fullName evidence="5">Polyprenyldihydroxybenzoate methyltransferase</fullName>
        <ecNumber evidence="5">2.1.1.114</ecNumber>
    </alternativeName>
</protein>
<dbReference type="GO" id="GO:0010420">
    <property type="term" value="F:polyprenyldihydroxybenzoate methyltransferase activity"/>
    <property type="evidence" value="ECO:0007669"/>
    <property type="project" value="UniProtKB-UniRule"/>
</dbReference>
<dbReference type="EC" id="2.1.1.64" evidence="5"/>
<dbReference type="GO" id="GO:0032259">
    <property type="term" value="P:methylation"/>
    <property type="evidence" value="ECO:0007669"/>
    <property type="project" value="UniProtKB-KW"/>
</dbReference>
<dbReference type="EC" id="2.1.1.114" evidence="5"/>
<comment type="similarity">
    <text evidence="5">Belongs to the class I-like SAM-binding methyltransferase superfamily. UbiG/COQ3 family.</text>
</comment>
<keyword evidence="1 5" id="KW-0489">Methyltransferase</keyword>
<dbReference type="Pfam" id="PF13489">
    <property type="entry name" value="Methyltransf_23"/>
    <property type="match status" value="1"/>
</dbReference>
<dbReference type="HAMAP" id="MF_00472">
    <property type="entry name" value="UbiG"/>
    <property type="match status" value="1"/>
</dbReference>
<comment type="subcellular location">
    <subcellularLocation>
        <location evidence="5">Mitochondrion inner membrane</location>
        <topology evidence="5">Peripheral membrane protein</topology>
        <orientation evidence="5">Matrix side</orientation>
    </subcellularLocation>
</comment>
<sequence length="353" mass="38631">MLRPTSTSTTTTTLLRTLRALTSTTTTTTTPTTILPKSQTRHHSSVSANELSHFSSLATSWWDPQGPSRVLHLMNPVRHDFIASCLAESTPISSTTPSSPMDPTNTHNKNNLRYLDIGCGGGIFAESLARTIPASSPVSPEATTSTLTRTRAASITALDPSPTLIKIARDHARLDPTVQAHLDSGRFKYVNASLEEFIPTLLPTEERKFDIVTLFEVLEHIDNIPGSITPQSFLSNCLSMVKPGGWLIGSTIARTFPSWLVNQVIAEAPWPIGVVPRGTHEWKKFVNPGELEGWVQEGLMRGVDGRAVRGGSEALEGARWRCEGVVYFPGLGWKLVKGSESWGNYFWAVRKGE</sequence>
<keyword evidence="2 5" id="KW-0808">Transferase</keyword>
<feature type="binding site" evidence="5">
    <location>
        <position position="219"/>
    </location>
    <ligand>
        <name>Mg(2+)</name>
        <dbReference type="ChEBI" id="CHEBI:18420"/>
    </ligand>
</feature>
<feature type="binding site" evidence="5">
    <location>
        <position position="216"/>
    </location>
    <ligand>
        <name>Mg(2+)</name>
        <dbReference type="ChEBI" id="CHEBI:18420"/>
    </ligand>
</feature>
<comment type="subunit">
    <text evidence="5">Component of a multi-subunit COQ enzyme complex, composed of at least COQ3, COQ4, COQ5, COQ6, COQ7 and COQ9.</text>
</comment>
<feature type="region of interest" description="Disordered" evidence="6">
    <location>
        <begin position="20"/>
        <end position="47"/>
    </location>
</feature>
<dbReference type="OrthoDB" id="3265906at2759"/>
<evidence type="ECO:0000256" key="6">
    <source>
        <dbReference type="SAM" id="MobiDB-lite"/>
    </source>
</evidence>
<comment type="catalytic activity">
    <reaction evidence="5">
        <text>a 3-demethylubiquinol + S-adenosyl-L-methionine = a ubiquinol + S-adenosyl-L-homocysteine + H(+)</text>
        <dbReference type="Rhea" id="RHEA:44380"/>
        <dbReference type="Rhea" id="RHEA-COMP:9566"/>
        <dbReference type="Rhea" id="RHEA-COMP:10914"/>
        <dbReference type="ChEBI" id="CHEBI:15378"/>
        <dbReference type="ChEBI" id="CHEBI:17976"/>
        <dbReference type="ChEBI" id="CHEBI:57856"/>
        <dbReference type="ChEBI" id="CHEBI:59789"/>
        <dbReference type="ChEBI" id="CHEBI:84422"/>
        <dbReference type="EC" id="2.1.1.64"/>
    </reaction>
</comment>
<keyword evidence="8" id="KW-1185">Reference proteome</keyword>
<reference evidence="7" key="1">
    <citation type="submission" date="2016-12" db="EMBL/GenBank/DDBJ databases">
        <title>The genomes of Aspergillus section Nigri reveals drivers in fungal speciation.</title>
        <authorList>
            <consortium name="DOE Joint Genome Institute"/>
            <person name="Vesth T.C."/>
            <person name="Nybo J."/>
            <person name="Theobald S."/>
            <person name="Brandl J."/>
            <person name="Frisvad J.C."/>
            <person name="Nielsen K.F."/>
            <person name="Lyhne E.K."/>
            <person name="Kogle M.E."/>
            <person name="Kuo A."/>
            <person name="Riley R."/>
            <person name="Clum A."/>
            <person name="Nolan M."/>
            <person name="Lipzen A."/>
            <person name="Salamov A."/>
            <person name="Henrissat B."/>
            <person name="Wiebenga A."/>
            <person name="De vries R.P."/>
            <person name="Grigoriev I.V."/>
            <person name="Mortensen U.H."/>
            <person name="Andersen M.R."/>
            <person name="Baker S.E."/>
        </authorList>
    </citation>
    <scope>NUCLEOTIDE SEQUENCE</scope>
    <source>
        <strain evidence="7">CBS 122712</strain>
    </source>
</reference>
<keyword evidence="5" id="KW-0479">Metal-binding</keyword>
<feature type="binding site" evidence="5">
    <location>
        <position position="118"/>
    </location>
    <ligand>
        <name>S-adenosyl-L-methionine</name>
        <dbReference type="ChEBI" id="CHEBI:59789"/>
    </ligand>
</feature>